<accession>A0A0L0BTX9</accession>
<sequence>GQKSVDVRCQKFIELTLRKLPTLLNSIAPDLTIQKKRKRLRLRIGKFSHNKTIKGTTLGLVEGNSTNTVNTVEVEDTEFSSSNMDSKSRAGIEVANINLNNTEENLSQMLDATPPHHAN</sequence>
<protein>
    <submittedName>
        <fullName evidence="1">Uncharacterized protein</fullName>
    </submittedName>
</protein>
<comment type="caution">
    <text evidence="1">The sequence shown here is derived from an EMBL/GenBank/DDBJ whole genome shotgun (WGS) entry which is preliminary data.</text>
</comment>
<evidence type="ECO:0000313" key="2">
    <source>
        <dbReference type="Proteomes" id="UP000037069"/>
    </source>
</evidence>
<dbReference type="Proteomes" id="UP000037069">
    <property type="component" value="Unassembled WGS sequence"/>
</dbReference>
<keyword evidence="2" id="KW-1185">Reference proteome</keyword>
<feature type="non-terminal residue" evidence="1">
    <location>
        <position position="119"/>
    </location>
</feature>
<gene>
    <name evidence="1" type="ORF">FF38_14268</name>
</gene>
<organism evidence="1 2">
    <name type="scientific">Lucilia cuprina</name>
    <name type="common">Green bottle fly</name>
    <name type="synonym">Australian sheep blowfly</name>
    <dbReference type="NCBI Taxonomy" id="7375"/>
    <lineage>
        <taxon>Eukaryota</taxon>
        <taxon>Metazoa</taxon>
        <taxon>Ecdysozoa</taxon>
        <taxon>Arthropoda</taxon>
        <taxon>Hexapoda</taxon>
        <taxon>Insecta</taxon>
        <taxon>Pterygota</taxon>
        <taxon>Neoptera</taxon>
        <taxon>Endopterygota</taxon>
        <taxon>Diptera</taxon>
        <taxon>Brachycera</taxon>
        <taxon>Muscomorpha</taxon>
        <taxon>Oestroidea</taxon>
        <taxon>Calliphoridae</taxon>
        <taxon>Luciliinae</taxon>
        <taxon>Lucilia</taxon>
    </lineage>
</organism>
<name>A0A0L0BTX9_LUCCU</name>
<reference evidence="1 2" key="1">
    <citation type="journal article" date="2015" name="Nat. Commun.">
        <title>Lucilia cuprina genome unlocks parasitic fly biology to underpin future interventions.</title>
        <authorList>
            <person name="Anstead C.A."/>
            <person name="Korhonen P.K."/>
            <person name="Young N.D."/>
            <person name="Hall R.S."/>
            <person name="Jex A.R."/>
            <person name="Murali S.C."/>
            <person name="Hughes D.S."/>
            <person name="Lee S.F."/>
            <person name="Perry T."/>
            <person name="Stroehlein A.J."/>
            <person name="Ansell B.R."/>
            <person name="Breugelmans B."/>
            <person name="Hofmann A."/>
            <person name="Qu J."/>
            <person name="Dugan S."/>
            <person name="Lee S.L."/>
            <person name="Chao H."/>
            <person name="Dinh H."/>
            <person name="Han Y."/>
            <person name="Doddapaneni H.V."/>
            <person name="Worley K.C."/>
            <person name="Muzny D.M."/>
            <person name="Ioannidis P."/>
            <person name="Waterhouse R.M."/>
            <person name="Zdobnov E.M."/>
            <person name="James P.J."/>
            <person name="Bagnall N.H."/>
            <person name="Kotze A.C."/>
            <person name="Gibbs R.A."/>
            <person name="Richards S."/>
            <person name="Batterham P."/>
            <person name="Gasser R.B."/>
        </authorList>
    </citation>
    <scope>NUCLEOTIDE SEQUENCE [LARGE SCALE GENOMIC DNA]</scope>
    <source>
        <strain evidence="1 2">LS</strain>
        <tissue evidence="1">Full body</tissue>
    </source>
</reference>
<feature type="non-terminal residue" evidence="1">
    <location>
        <position position="1"/>
    </location>
</feature>
<dbReference type="EMBL" id="JRES01001350">
    <property type="protein sequence ID" value="KNC23466.1"/>
    <property type="molecule type" value="Genomic_DNA"/>
</dbReference>
<dbReference type="AlphaFoldDB" id="A0A0L0BTX9"/>
<evidence type="ECO:0000313" key="1">
    <source>
        <dbReference type="EMBL" id="KNC23466.1"/>
    </source>
</evidence>
<proteinExistence type="predicted"/>